<dbReference type="RefSeq" id="WP_229804608.1">
    <property type="nucleotide sequence ID" value="NZ_BMYJ01000004.1"/>
</dbReference>
<accession>A0A918WK00</accession>
<dbReference type="EMBL" id="BMYJ01000004">
    <property type="protein sequence ID" value="GHC52838.1"/>
    <property type="molecule type" value="Genomic_DNA"/>
</dbReference>
<dbReference type="Proteomes" id="UP000638981">
    <property type="component" value="Unassembled WGS sequence"/>
</dbReference>
<comment type="caution">
    <text evidence="1">The sequence shown here is derived from an EMBL/GenBank/DDBJ whole genome shotgun (WGS) entry which is preliminary data.</text>
</comment>
<protein>
    <submittedName>
        <fullName evidence="1">Uncharacterized protein</fullName>
    </submittedName>
</protein>
<keyword evidence="2" id="KW-1185">Reference proteome</keyword>
<reference evidence="1" key="1">
    <citation type="journal article" date="2014" name="Int. J. Syst. Evol. Microbiol.">
        <title>Complete genome sequence of Corynebacterium casei LMG S-19264T (=DSM 44701T), isolated from a smear-ripened cheese.</title>
        <authorList>
            <consortium name="US DOE Joint Genome Institute (JGI-PGF)"/>
            <person name="Walter F."/>
            <person name="Albersmeier A."/>
            <person name="Kalinowski J."/>
            <person name="Ruckert C."/>
        </authorList>
    </citation>
    <scope>NUCLEOTIDE SEQUENCE</scope>
    <source>
        <strain evidence="1">KCTC 23310</strain>
    </source>
</reference>
<evidence type="ECO:0000313" key="1">
    <source>
        <dbReference type="EMBL" id="GHC52838.1"/>
    </source>
</evidence>
<gene>
    <name evidence="1" type="ORF">GCM10007315_14270</name>
</gene>
<organism evidence="1 2">
    <name type="scientific">Neogemmobacter tilapiae</name>
    <dbReference type="NCBI Taxonomy" id="875041"/>
    <lineage>
        <taxon>Bacteria</taxon>
        <taxon>Pseudomonadati</taxon>
        <taxon>Pseudomonadota</taxon>
        <taxon>Alphaproteobacteria</taxon>
        <taxon>Rhodobacterales</taxon>
        <taxon>Paracoccaceae</taxon>
        <taxon>Neogemmobacter</taxon>
    </lineage>
</organism>
<sequence length="107" mass="11215">MMPVPQFLFALSLGFGGVIWAVQASHAQSAPPCAPRATVVEALSERYGESRQSIGMSADNMVVEVYASRETGSWSLVITRPDGLSCLAVTGNGFEVLAEAAQKGDPA</sequence>
<dbReference type="AlphaFoldDB" id="A0A918WK00"/>
<evidence type="ECO:0000313" key="2">
    <source>
        <dbReference type="Proteomes" id="UP000638981"/>
    </source>
</evidence>
<reference evidence="1" key="2">
    <citation type="submission" date="2020-09" db="EMBL/GenBank/DDBJ databases">
        <authorList>
            <person name="Sun Q."/>
            <person name="Kim S."/>
        </authorList>
    </citation>
    <scope>NUCLEOTIDE SEQUENCE</scope>
    <source>
        <strain evidence="1">KCTC 23310</strain>
    </source>
</reference>
<proteinExistence type="predicted"/>
<name>A0A918WK00_9RHOB</name>